<dbReference type="InterPro" id="IPR026816">
    <property type="entry name" value="Flavodoxin_dom"/>
</dbReference>
<gene>
    <name evidence="2" type="ORF">BHS01_07965</name>
</gene>
<dbReference type="EMBL" id="CP017195">
    <property type="protein sequence ID" value="QDJ28462.1"/>
    <property type="molecule type" value="Genomic_DNA"/>
</dbReference>
<evidence type="ECO:0000259" key="1">
    <source>
        <dbReference type="Pfam" id="PF12724"/>
    </source>
</evidence>
<accession>A0A7L4WH23</accession>
<dbReference type="Gene3D" id="3.40.50.360">
    <property type="match status" value="1"/>
</dbReference>
<dbReference type="PANTHER" id="PTHR38030:SF2">
    <property type="entry name" value="PROTOPORPHYRINOGEN IX DEHYDROGENASE [QUINONE]"/>
    <property type="match status" value="1"/>
</dbReference>
<organism evidence="2 3">
    <name type="scientific">Pseudolactococcus paracarnosus</name>
    <dbReference type="NCBI Taxonomy" id="2749962"/>
    <lineage>
        <taxon>Bacteria</taxon>
        <taxon>Bacillati</taxon>
        <taxon>Bacillota</taxon>
        <taxon>Bacilli</taxon>
        <taxon>Lactobacillales</taxon>
        <taxon>Streptococcaceae</taxon>
        <taxon>Pseudolactococcus</taxon>
    </lineage>
</organism>
<evidence type="ECO:0000313" key="3">
    <source>
        <dbReference type="Proteomes" id="UP000516280"/>
    </source>
</evidence>
<reference evidence="2 3" key="1">
    <citation type="submission" date="2016-09" db="EMBL/GenBank/DDBJ databases">
        <title>Lactic acid bacteria from MAP meat Genome sequencing and assembly.</title>
        <authorList>
            <person name="Behr J."/>
            <person name="Hilgarth M."/>
            <person name="Vogel R.F."/>
        </authorList>
    </citation>
    <scope>NUCLEOTIDE SEQUENCE [LARGE SCALE GENOMIC DNA]</scope>
    <source>
        <strain evidence="2 3">TMW21615</strain>
    </source>
</reference>
<dbReference type="Pfam" id="PF12724">
    <property type="entry name" value="Flavodoxin_5"/>
    <property type="match status" value="1"/>
</dbReference>
<dbReference type="InterPro" id="IPR052200">
    <property type="entry name" value="Protoporphyrinogen_IX_DH"/>
</dbReference>
<dbReference type="SUPFAM" id="SSF52218">
    <property type="entry name" value="Flavoproteins"/>
    <property type="match status" value="1"/>
</dbReference>
<dbReference type="Proteomes" id="UP000516280">
    <property type="component" value="Chromosome"/>
</dbReference>
<dbReference type="InterPro" id="IPR029039">
    <property type="entry name" value="Flavoprotein-like_sf"/>
</dbReference>
<dbReference type="GO" id="GO:0070819">
    <property type="term" value="F:menaquinone-dependent protoporphyrinogen oxidase activity"/>
    <property type="evidence" value="ECO:0007669"/>
    <property type="project" value="TreeGrafter"/>
</dbReference>
<name>A0A7L4WH23_9LACT</name>
<dbReference type="AlphaFoldDB" id="A0A7L4WH23"/>
<protein>
    <recommendedName>
        <fullName evidence="1">Flavodoxin domain-containing protein</fullName>
    </recommendedName>
</protein>
<dbReference type="RefSeq" id="WP_109834153.1">
    <property type="nucleotide sequence ID" value="NZ_CP017195.1"/>
</dbReference>
<sequence>MKILILYTSKHGFTKACTTYLSDRLIGKVDVQNLGDNSQLSLDGYDWIVMGSAVYMGKINKKMTLFSDKNRDKLLSHNIALFTCCTTPEESDKYLLTGFSKRLYEASKLNTNFGGKLQRDELTFFERKLTDLISKTEGKVQQTFYENMDSLVRLINNSEQSEKV</sequence>
<dbReference type="KEGG" id="lpaa:BHS01_07965"/>
<dbReference type="GO" id="GO:0010181">
    <property type="term" value="F:FMN binding"/>
    <property type="evidence" value="ECO:0007669"/>
    <property type="project" value="TreeGrafter"/>
</dbReference>
<dbReference type="GO" id="GO:0006783">
    <property type="term" value="P:heme biosynthetic process"/>
    <property type="evidence" value="ECO:0007669"/>
    <property type="project" value="TreeGrafter"/>
</dbReference>
<feature type="domain" description="Flavodoxin" evidence="1">
    <location>
        <begin position="4"/>
        <end position="139"/>
    </location>
</feature>
<proteinExistence type="predicted"/>
<evidence type="ECO:0000313" key="2">
    <source>
        <dbReference type="EMBL" id="QDJ28462.1"/>
    </source>
</evidence>
<dbReference type="PANTHER" id="PTHR38030">
    <property type="entry name" value="PROTOPORPHYRINOGEN IX DEHYDROGENASE [MENAQUINONE]"/>
    <property type="match status" value="1"/>
</dbReference>